<keyword evidence="3 5" id="KW-1133">Transmembrane helix</keyword>
<dbReference type="RefSeq" id="WP_380938185.1">
    <property type="nucleotide sequence ID" value="NZ_JBHUFC010000001.1"/>
</dbReference>
<dbReference type="Proteomes" id="UP001597283">
    <property type="component" value="Unassembled WGS sequence"/>
</dbReference>
<evidence type="ECO:0000256" key="4">
    <source>
        <dbReference type="ARBA" id="ARBA00023136"/>
    </source>
</evidence>
<accession>A0ABW4NC60</accession>
<feature type="transmembrane region" description="Helical" evidence="5">
    <location>
        <begin position="231"/>
        <end position="249"/>
    </location>
</feature>
<dbReference type="Pfam" id="PF07690">
    <property type="entry name" value="MFS_1"/>
    <property type="match status" value="1"/>
</dbReference>
<dbReference type="PROSITE" id="PS00217">
    <property type="entry name" value="SUGAR_TRANSPORT_2"/>
    <property type="match status" value="1"/>
</dbReference>
<evidence type="ECO:0000259" key="6">
    <source>
        <dbReference type="PROSITE" id="PS50850"/>
    </source>
</evidence>
<protein>
    <submittedName>
        <fullName evidence="7">MFS transporter</fullName>
    </submittedName>
</protein>
<comment type="subcellular location">
    <subcellularLocation>
        <location evidence="1">Membrane</location>
        <topology evidence="1">Multi-pass membrane protein</topology>
    </subcellularLocation>
</comment>
<dbReference type="PANTHER" id="PTHR23508">
    <property type="entry name" value="CARBOXYLIC ACID TRANSPORTER PROTEIN HOMOLOG"/>
    <property type="match status" value="1"/>
</dbReference>
<comment type="caution">
    <text evidence="7">The sequence shown here is derived from an EMBL/GenBank/DDBJ whole genome shotgun (WGS) entry which is preliminary data.</text>
</comment>
<dbReference type="EMBL" id="JBHUFC010000001">
    <property type="protein sequence ID" value="MFD1786320.1"/>
    <property type="molecule type" value="Genomic_DNA"/>
</dbReference>
<dbReference type="PANTHER" id="PTHR23508:SF10">
    <property type="entry name" value="CARBOXYLIC ACID TRANSPORTER PROTEIN HOMOLOG"/>
    <property type="match status" value="1"/>
</dbReference>
<dbReference type="InterPro" id="IPR036259">
    <property type="entry name" value="MFS_trans_sf"/>
</dbReference>
<keyword evidence="2 5" id="KW-0812">Transmembrane</keyword>
<feature type="transmembrane region" description="Helical" evidence="5">
    <location>
        <begin position="391"/>
        <end position="411"/>
    </location>
</feature>
<evidence type="ECO:0000256" key="3">
    <source>
        <dbReference type="ARBA" id="ARBA00022989"/>
    </source>
</evidence>
<reference evidence="8" key="1">
    <citation type="journal article" date="2019" name="Int. J. Syst. Evol. Microbiol.">
        <title>The Global Catalogue of Microorganisms (GCM) 10K type strain sequencing project: providing services to taxonomists for standard genome sequencing and annotation.</title>
        <authorList>
            <consortium name="The Broad Institute Genomics Platform"/>
            <consortium name="The Broad Institute Genome Sequencing Center for Infectious Disease"/>
            <person name="Wu L."/>
            <person name="Ma J."/>
        </authorList>
    </citation>
    <scope>NUCLEOTIDE SEQUENCE [LARGE SCALE GENOMIC DNA]</scope>
    <source>
        <strain evidence="8">Q85</strain>
    </source>
</reference>
<dbReference type="InterPro" id="IPR005829">
    <property type="entry name" value="Sugar_transporter_CS"/>
</dbReference>
<feature type="transmembrane region" description="Helical" evidence="5">
    <location>
        <begin position="148"/>
        <end position="169"/>
    </location>
</feature>
<keyword evidence="4 5" id="KW-0472">Membrane</keyword>
<feature type="transmembrane region" description="Helical" evidence="5">
    <location>
        <begin position="361"/>
        <end position="385"/>
    </location>
</feature>
<organism evidence="7 8">
    <name type="scientific">Sphingomonas floccifaciens</name>
    <dbReference type="NCBI Taxonomy" id="1844115"/>
    <lineage>
        <taxon>Bacteria</taxon>
        <taxon>Pseudomonadati</taxon>
        <taxon>Pseudomonadota</taxon>
        <taxon>Alphaproteobacteria</taxon>
        <taxon>Sphingomonadales</taxon>
        <taxon>Sphingomonadaceae</taxon>
        <taxon>Sphingomonas</taxon>
    </lineage>
</organism>
<feature type="transmembrane region" description="Helical" evidence="5">
    <location>
        <begin position="175"/>
        <end position="194"/>
    </location>
</feature>
<dbReference type="Gene3D" id="1.20.1250.20">
    <property type="entry name" value="MFS general substrate transporter like domains"/>
    <property type="match status" value="1"/>
</dbReference>
<dbReference type="InterPro" id="IPR020846">
    <property type="entry name" value="MFS_dom"/>
</dbReference>
<dbReference type="CDD" id="cd17316">
    <property type="entry name" value="MFS_SV2_like"/>
    <property type="match status" value="1"/>
</dbReference>
<evidence type="ECO:0000313" key="7">
    <source>
        <dbReference type="EMBL" id="MFD1786320.1"/>
    </source>
</evidence>
<dbReference type="PROSITE" id="PS50850">
    <property type="entry name" value="MFS"/>
    <property type="match status" value="1"/>
</dbReference>
<feature type="transmembrane region" description="Helical" evidence="5">
    <location>
        <begin position="56"/>
        <end position="77"/>
    </location>
</feature>
<evidence type="ECO:0000256" key="5">
    <source>
        <dbReference type="SAM" id="Phobius"/>
    </source>
</evidence>
<name>A0ABW4NC60_9SPHN</name>
<feature type="transmembrane region" description="Helical" evidence="5">
    <location>
        <begin position="302"/>
        <end position="322"/>
    </location>
</feature>
<sequence>MAAAIPAADDRQEPQSSDWKNTILAGLANYIDAGSIVAGSAALALWMEAYKLSPTFVGLIGALGPNAISAGIGAFVGGRLCDLFGRKTIYQYDMLFYAFGMCWLIFAMNAWMVLTGFFLVGLAVGADIPASWSLIAETAPKGKRGAHSGVAQVLWYLGPVVVLLMFLVLEPLGLLGARIVFAHLAILAVALTFLRSRMKESQRWLEAQAEQEAAGTAPQPARLRDLMQRQWIGPMAFLAGMYGMWNLWAGTNGFFFPYILRTVGDQSQAMSVGVQSFSFLLGMLSIWLIFMQLSDRVNQRMLFLGSAVIQVVGMSLLALFPLTLPMALLHVVLMSVGQGFGAQSFFQLWSSEMFPTLLRSTAQGLMFGVVRIALGVFSLFVPILTATGFSTLAWILTGFLVLSGLIGFLGAPRNEGKSLDELEAEMGVEPA</sequence>
<feature type="domain" description="Major facilitator superfamily (MFS) profile" evidence="6">
    <location>
        <begin position="18"/>
        <end position="415"/>
    </location>
</feature>
<gene>
    <name evidence="7" type="ORF">ACFSC3_01920</name>
</gene>
<evidence type="ECO:0000256" key="2">
    <source>
        <dbReference type="ARBA" id="ARBA00022692"/>
    </source>
</evidence>
<evidence type="ECO:0000256" key="1">
    <source>
        <dbReference type="ARBA" id="ARBA00004141"/>
    </source>
</evidence>
<proteinExistence type="predicted"/>
<feature type="transmembrane region" description="Helical" evidence="5">
    <location>
        <begin position="269"/>
        <end position="290"/>
    </location>
</feature>
<evidence type="ECO:0000313" key="8">
    <source>
        <dbReference type="Proteomes" id="UP001597283"/>
    </source>
</evidence>
<keyword evidence="8" id="KW-1185">Reference proteome</keyword>
<dbReference type="InterPro" id="IPR011701">
    <property type="entry name" value="MFS"/>
</dbReference>
<dbReference type="SUPFAM" id="SSF103473">
    <property type="entry name" value="MFS general substrate transporter"/>
    <property type="match status" value="1"/>
</dbReference>